<dbReference type="EMBL" id="JAENIL010000044">
    <property type="protein sequence ID" value="MBK1879292.1"/>
    <property type="molecule type" value="Genomic_DNA"/>
</dbReference>
<dbReference type="InterPro" id="IPR027417">
    <property type="entry name" value="P-loop_NTPase"/>
</dbReference>
<protein>
    <recommendedName>
        <fullName evidence="1">Phosphoribulokinase/uridine kinase domain-containing protein</fullName>
    </recommendedName>
</protein>
<feature type="domain" description="Phosphoribulokinase/uridine kinase" evidence="1">
    <location>
        <begin position="24"/>
        <end position="172"/>
    </location>
</feature>
<dbReference type="Gene3D" id="3.40.50.300">
    <property type="entry name" value="P-loop containing nucleotide triphosphate hydrolases"/>
    <property type="match status" value="1"/>
</dbReference>
<dbReference type="InterPro" id="IPR006083">
    <property type="entry name" value="PRK/URK"/>
</dbReference>
<accession>A0A934VRE0</accession>
<dbReference type="RefSeq" id="WP_200357504.1">
    <property type="nucleotide sequence ID" value="NZ_JAENIL010000044.1"/>
</dbReference>
<evidence type="ECO:0000313" key="3">
    <source>
        <dbReference type="Proteomes" id="UP000617628"/>
    </source>
</evidence>
<dbReference type="SUPFAM" id="SSF52540">
    <property type="entry name" value="P-loop containing nucleoside triphosphate hydrolases"/>
    <property type="match status" value="1"/>
</dbReference>
<dbReference type="Proteomes" id="UP000617628">
    <property type="component" value="Unassembled WGS sequence"/>
</dbReference>
<proteinExistence type="predicted"/>
<evidence type="ECO:0000313" key="2">
    <source>
        <dbReference type="EMBL" id="MBK1879292.1"/>
    </source>
</evidence>
<dbReference type="GO" id="GO:0005524">
    <property type="term" value="F:ATP binding"/>
    <property type="evidence" value="ECO:0007669"/>
    <property type="project" value="InterPro"/>
</dbReference>
<dbReference type="GO" id="GO:0016301">
    <property type="term" value="F:kinase activity"/>
    <property type="evidence" value="ECO:0007669"/>
    <property type="project" value="InterPro"/>
</dbReference>
<sequence>MRAKLIEEVVEAIASLELPHPVRVGIDGASASGKTRFADALVEPLEALGRHVIRASIDGFHHPPEVRYRQGEDSVQGYLEDSFNKEAVIEQVLGPLGPSGNREYKESLYDFVSSSATEAAFEQAQPDSILIFEGVMLFCDQLGDFFDFRIFVDVDEETILERAAARDIDRLGGLDTLKRKYHGRYLPGQRRYFELYQPKAKSHLVIDNRDFEAPLVLQRNHPIVQPGRD</sequence>
<reference evidence="2" key="1">
    <citation type="submission" date="2021-01" db="EMBL/GenBank/DDBJ databases">
        <title>Modified the classification status of verrucomicrobia.</title>
        <authorList>
            <person name="Feng X."/>
        </authorList>
    </citation>
    <scope>NUCLEOTIDE SEQUENCE</scope>
    <source>
        <strain evidence="2">KCTC 13126</strain>
    </source>
</reference>
<comment type="caution">
    <text evidence="2">The sequence shown here is derived from an EMBL/GenBank/DDBJ whole genome shotgun (WGS) entry which is preliminary data.</text>
</comment>
<dbReference type="PANTHER" id="PTHR10285">
    <property type="entry name" value="URIDINE KINASE"/>
    <property type="match status" value="1"/>
</dbReference>
<dbReference type="AlphaFoldDB" id="A0A934VRE0"/>
<evidence type="ECO:0000259" key="1">
    <source>
        <dbReference type="Pfam" id="PF00485"/>
    </source>
</evidence>
<organism evidence="2 3">
    <name type="scientific">Pelagicoccus mobilis</name>
    <dbReference type="NCBI Taxonomy" id="415221"/>
    <lineage>
        <taxon>Bacteria</taxon>
        <taxon>Pseudomonadati</taxon>
        <taxon>Verrucomicrobiota</taxon>
        <taxon>Opitutia</taxon>
        <taxon>Puniceicoccales</taxon>
        <taxon>Pelagicoccaceae</taxon>
        <taxon>Pelagicoccus</taxon>
    </lineage>
</organism>
<name>A0A934VRE0_9BACT</name>
<gene>
    <name evidence="2" type="ORF">JIN87_20565</name>
</gene>
<dbReference type="Pfam" id="PF00485">
    <property type="entry name" value="PRK"/>
    <property type="match status" value="1"/>
</dbReference>
<keyword evidence="3" id="KW-1185">Reference proteome</keyword>